<dbReference type="InterPro" id="IPR001584">
    <property type="entry name" value="Integrase_cat-core"/>
</dbReference>
<name>A0A2M8M8Q7_PREIN</name>
<dbReference type="AlphaFoldDB" id="A0A2M8M8Q7"/>
<feature type="domain" description="Integrase catalytic" evidence="2">
    <location>
        <begin position="154"/>
        <end position="320"/>
    </location>
</feature>
<evidence type="ECO:0000313" key="3">
    <source>
        <dbReference type="EMBL" id="PJF00590.1"/>
    </source>
</evidence>
<dbReference type="NCBIfam" id="NF033563">
    <property type="entry name" value="transpos_IS30"/>
    <property type="match status" value="1"/>
</dbReference>
<sequence length="321" mass="37592">MSNHLTSEQRYEIYLGIKRFWSKSRIAREINVHPSTVIREIRRNSNASGEYVWLNAQRKCDGRRHGLTGNHRKPPELWWRIEQMILTEDWSPSQIAGVLRKEGIHIVKQTIYNHVHADSTGKLRPHMPHELKYTRRCKAIHPTKATNIADRVSIHQRPAEADGTRFGDWEMDTIVDSYGHAILTLTERSTNFILMEKLEQGRKALPTARVVCRLLFPYRESLKTITTDNGCEFAAHLEISKKLSIKGKDRVVVYFADSYASWQKGTVENANKLIRKYIPKKANFDEFSHKRIMNIQKKLNRRPREKLNFDTPINCFFKTFH</sequence>
<dbReference type="SUPFAM" id="SSF53098">
    <property type="entry name" value="Ribonuclease H-like"/>
    <property type="match status" value="1"/>
</dbReference>
<dbReference type="InterPro" id="IPR025246">
    <property type="entry name" value="IS30-like_HTH"/>
</dbReference>
<dbReference type="PANTHER" id="PTHR10948">
    <property type="entry name" value="TRANSPOSASE"/>
    <property type="match status" value="1"/>
</dbReference>
<evidence type="ECO:0000259" key="2">
    <source>
        <dbReference type="PROSITE" id="PS50994"/>
    </source>
</evidence>
<dbReference type="InterPro" id="IPR012337">
    <property type="entry name" value="RNaseH-like_sf"/>
</dbReference>
<dbReference type="InterPro" id="IPR053392">
    <property type="entry name" value="Transposase_IS30-like"/>
</dbReference>
<dbReference type="EMBL" id="PGGD01000001">
    <property type="protein sequence ID" value="PJF00590.1"/>
    <property type="molecule type" value="Genomic_DNA"/>
</dbReference>
<dbReference type="PROSITE" id="PS50994">
    <property type="entry name" value="INTEGRASE"/>
    <property type="match status" value="1"/>
</dbReference>
<dbReference type="Proteomes" id="UP000228641">
    <property type="component" value="Unassembled WGS sequence"/>
</dbReference>
<keyword evidence="1" id="KW-0233">DNA recombination</keyword>
<dbReference type="InterPro" id="IPR051917">
    <property type="entry name" value="Transposase-Integrase"/>
</dbReference>
<dbReference type="RefSeq" id="WP_100189560.1">
    <property type="nucleotide sequence ID" value="NZ_PGGD01000001.1"/>
</dbReference>
<dbReference type="GO" id="GO:0015074">
    <property type="term" value="P:DNA integration"/>
    <property type="evidence" value="ECO:0007669"/>
    <property type="project" value="InterPro"/>
</dbReference>
<dbReference type="GO" id="GO:0032196">
    <property type="term" value="P:transposition"/>
    <property type="evidence" value="ECO:0007669"/>
    <property type="project" value="TreeGrafter"/>
</dbReference>
<reference evidence="3 4" key="1">
    <citation type="submission" date="2017-11" db="EMBL/GenBank/DDBJ databases">
        <title>Genome sequencing of Prevotella intermedia KCOM 1779.</title>
        <authorList>
            <person name="Kook J.-K."/>
            <person name="Park S.-N."/>
            <person name="Lim Y.K."/>
        </authorList>
    </citation>
    <scope>NUCLEOTIDE SEQUENCE [LARGE SCALE GENOMIC DNA]</scope>
    <source>
        <strain evidence="3 4">KCOM 1779</strain>
    </source>
</reference>
<dbReference type="InterPro" id="IPR036397">
    <property type="entry name" value="RNaseH_sf"/>
</dbReference>
<dbReference type="GO" id="GO:0006310">
    <property type="term" value="P:DNA recombination"/>
    <property type="evidence" value="ECO:0007669"/>
    <property type="project" value="UniProtKB-KW"/>
</dbReference>
<evidence type="ECO:0000313" key="4">
    <source>
        <dbReference type="Proteomes" id="UP000228641"/>
    </source>
</evidence>
<dbReference type="GO" id="GO:0004803">
    <property type="term" value="F:transposase activity"/>
    <property type="evidence" value="ECO:0007669"/>
    <property type="project" value="TreeGrafter"/>
</dbReference>
<accession>A0A2M8M8Q7</accession>
<dbReference type="Pfam" id="PF13936">
    <property type="entry name" value="HTH_38"/>
    <property type="match status" value="1"/>
</dbReference>
<gene>
    <name evidence="3" type="ORF">CUB97_04570</name>
</gene>
<evidence type="ECO:0000256" key="1">
    <source>
        <dbReference type="ARBA" id="ARBA00023172"/>
    </source>
</evidence>
<dbReference type="GO" id="GO:0005829">
    <property type="term" value="C:cytosol"/>
    <property type="evidence" value="ECO:0007669"/>
    <property type="project" value="TreeGrafter"/>
</dbReference>
<dbReference type="PANTHER" id="PTHR10948:SF23">
    <property type="entry name" value="TRANSPOSASE INSI FOR INSERTION SEQUENCE ELEMENT IS30A-RELATED"/>
    <property type="match status" value="1"/>
</dbReference>
<dbReference type="GO" id="GO:0003676">
    <property type="term" value="F:nucleic acid binding"/>
    <property type="evidence" value="ECO:0007669"/>
    <property type="project" value="InterPro"/>
</dbReference>
<proteinExistence type="predicted"/>
<dbReference type="Gene3D" id="3.30.420.10">
    <property type="entry name" value="Ribonuclease H-like superfamily/Ribonuclease H"/>
    <property type="match status" value="1"/>
</dbReference>
<comment type="caution">
    <text evidence="3">The sequence shown here is derived from an EMBL/GenBank/DDBJ whole genome shotgun (WGS) entry which is preliminary data.</text>
</comment>
<protein>
    <submittedName>
        <fullName evidence="3">IS30 family transposase</fullName>
    </submittedName>
</protein>
<organism evidence="3 4">
    <name type="scientific">Prevotella intermedia</name>
    <dbReference type="NCBI Taxonomy" id="28131"/>
    <lineage>
        <taxon>Bacteria</taxon>
        <taxon>Pseudomonadati</taxon>
        <taxon>Bacteroidota</taxon>
        <taxon>Bacteroidia</taxon>
        <taxon>Bacteroidales</taxon>
        <taxon>Prevotellaceae</taxon>
        <taxon>Prevotella</taxon>
    </lineage>
</organism>